<evidence type="ECO:0000313" key="1">
    <source>
        <dbReference type="EMBL" id="KAJ8014347.1"/>
    </source>
</evidence>
<keyword evidence="2" id="KW-1185">Reference proteome</keyword>
<protein>
    <submittedName>
        <fullName evidence="1">Uncharacterized protein</fullName>
    </submittedName>
</protein>
<comment type="caution">
    <text evidence="1">The sequence shown here is derived from an EMBL/GenBank/DDBJ whole genome shotgun (WGS) entry which is preliminary data.</text>
</comment>
<proteinExistence type="predicted"/>
<accession>A0ACC2HER9</accession>
<organism evidence="1 2">
    <name type="scientific">Dallia pectoralis</name>
    <name type="common">Alaska blackfish</name>
    <dbReference type="NCBI Taxonomy" id="75939"/>
    <lineage>
        <taxon>Eukaryota</taxon>
        <taxon>Metazoa</taxon>
        <taxon>Chordata</taxon>
        <taxon>Craniata</taxon>
        <taxon>Vertebrata</taxon>
        <taxon>Euteleostomi</taxon>
        <taxon>Actinopterygii</taxon>
        <taxon>Neopterygii</taxon>
        <taxon>Teleostei</taxon>
        <taxon>Protacanthopterygii</taxon>
        <taxon>Esociformes</taxon>
        <taxon>Umbridae</taxon>
        <taxon>Dallia</taxon>
    </lineage>
</organism>
<gene>
    <name evidence="1" type="ORF">DPEC_G00039290</name>
</gene>
<sequence>MAHRSQCSSAGDNPMDPNYLPPHYREEYRLAVDALVEEDVEGYYEFLQCANVVDFLSTQEIEHIRRTIQVPYQNAQSDLPYVQSMSDCSSDTYWPVHSDLDAPGLDLGWPQQHHVIGPTEVTTLVNPPEPDMPSIKDQARRLIKNAGQVIAVVMDIFTDVDIFSDILDAAMRNVAVYIILDKHNAHHFVTMASNCRVNLKHFDCMRVRTVSGVTYRCRSGKSFKGQMMDRFLLTDCRAVLSGNYSFMWSFEKIHRCMAHLFLGQLVTTFDEEFRILFAQSEPLVPEDVHIPVPFCNNEFDSLYIADQTPLFRDPRKLLPIDSSRPVEWARRPMDDHRGMVQKMVPLTRPEPIHRSLDNFPPDTYGDKYSAQQHRIEPHYFMEQGPPMILPNTEEVTGSKRLSSGGVPLTRHSAYQDVHCFERGSVEQSRKIQREQQYHQRPGTEPGYGVYDKFWDRGSHPMDSYSESGYPYEIERVPPDNYEPVLNYLSSPNQAVERGHGSDKLSHPRDVSFPQSNSKKHSLGQPYVHQTSLTQQNICDVDRKTKDPNAKQGMRDWRISSFLSACDDDAEDNIPQSLENDAFEEPPTFSQGRSFAPLVMDSRFSAKELTKTPELRVNLPTCPAPDVIVSMATDARTTPTTPSESSSITEGDKSEEIESPDETKKNNITLKPISPPAKQAKDQVDRGVSSEEGASARHRSKVNQTSRTAEDREKLLQRIESMRKGGRVYSRFEMH</sequence>
<name>A0ACC2HER9_DALPE</name>
<dbReference type="Proteomes" id="UP001157502">
    <property type="component" value="Chromosome 3"/>
</dbReference>
<reference evidence="1" key="1">
    <citation type="submission" date="2021-05" db="EMBL/GenBank/DDBJ databases">
        <authorList>
            <person name="Pan Q."/>
            <person name="Jouanno E."/>
            <person name="Zahm M."/>
            <person name="Klopp C."/>
            <person name="Cabau C."/>
            <person name="Louis A."/>
            <person name="Berthelot C."/>
            <person name="Parey E."/>
            <person name="Roest Crollius H."/>
            <person name="Montfort J."/>
            <person name="Robinson-Rechavi M."/>
            <person name="Bouchez O."/>
            <person name="Lampietro C."/>
            <person name="Lopez Roques C."/>
            <person name="Donnadieu C."/>
            <person name="Postlethwait J."/>
            <person name="Bobe J."/>
            <person name="Dillon D."/>
            <person name="Chandos A."/>
            <person name="von Hippel F."/>
            <person name="Guiguen Y."/>
        </authorList>
    </citation>
    <scope>NUCLEOTIDE SEQUENCE</scope>
    <source>
        <strain evidence="1">YG-Jan2019</strain>
    </source>
</reference>
<dbReference type="EMBL" id="CM055730">
    <property type="protein sequence ID" value="KAJ8014347.1"/>
    <property type="molecule type" value="Genomic_DNA"/>
</dbReference>
<evidence type="ECO:0000313" key="2">
    <source>
        <dbReference type="Proteomes" id="UP001157502"/>
    </source>
</evidence>